<keyword evidence="4" id="KW-1185">Reference proteome</keyword>
<accession>A0A6G0XG81</accession>
<protein>
    <submittedName>
        <fullName evidence="3">Uncharacterized protein</fullName>
    </submittedName>
</protein>
<name>A0A6G0XG81_9STRA</name>
<reference evidence="3 4" key="1">
    <citation type="submission" date="2019-07" db="EMBL/GenBank/DDBJ databases">
        <title>Genomics analysis of Aphanomyces spp. identifies a new class of oomycete effector associated with host adaptation.</title>
        <authorList>
            <person name="Gaulin E."/>
        </authorList>
    </citation>
    <scope>NUCLEOTIDE SEQUENCE [LARGE SCALE GENOMIC DNA]</scope>
    <source>
        <strain evidence="3 4">ATCC 201684</strain>
    </source>
</reference>
<dbReference type="AlphaFoldDB" id="A0A6G0XG81"/>
<dbReference type="Proteomes" id="UP000481153">
    <property type="component" value="Unassembled WGS sequence"/>
</dbReference>
<dbReference type="VEuPathDB" id="FungiDB:AeMF1_019860"/>
<evidence type="ECO:0000313" key="3">
    <source>
        <dbReference type="EMBL" id="KAF0739210.1"/>
    </source>
</evidence>
<comment type="caution">
    <text evidence="3">The sequence shown here is derived from an EMBL/GenBank/DDBJ whole genome shotgun (WGS) entry which is preliminary data.</text>
</comment>
<organism evidence="3 4">
    <name type="scientific">Aphanomyces euteiches</name>
    <dbReference type="NCBI Taxonomy" id="100861"/>
    <lineage>
        <taxon>Eukaryota</taxon>
        <taxon>Sar</taxon>
        <taxon>Stramenopiles</taxon>
        <taxon>Oomycota</taxon>
        <taxon>Saprolegniomycetes</taxon>
        <taxon>Saprolegniales</taxon>
        <taxon>Verrucalvaceae</taxon>
        <taxon>Aphanomyces</taxon>
    </lineage>
</organism>
<evidence type="ECO:0000256" key="1">
    <source>
        <dbReference type="SAM" id="Coils"/>
    </source>
</evidence>
<evidence type="ECO:0000256" key="2">
    <source>
        <dbReference type="SAM" id="MobiDB-lite"/>
    </source>
</evidence>
<keyword evidence="1" id="KW-0175">Coiled coil</keyword>
<evidence type="ECO:0000313" key="4">
    <source>
        <dbReference type="Proteomes" id="UP000481153"/>
    </source>
</evidence>
<feature type="region of interest" description="Disordered" evidence="2">
    <location>
        <begin position="1"/>
        <end position="20"/>
    </location>
</feature>
<sequence length="391" mass="45901">MTKNGATAADSPMDKADRARLKKREYIRTMMRIYRQEMKDEMADLRQKIPELEAELQRLQIRKRRRAQHTPESQLAAADEDDSSTALSWKDVAMGLLEANEASASDATFLQGRIQNLQHIFKEMKRWVSAQQPIARAPQYPTSTWQNVTLFSNPSTRFLGKEWITEQLYHNAEAMFRRYRFPPIESDEGMQYIDVEFEDNCAHFVLCRQFEEDLPREKITELYRHHLCSILMVDGPYDIPPNTITEISGKTFLHQMITHRDECIRLLSGEFYEPDRCVFVAQQILDDELIGPPRRQRNRTWWTELQRVSSGVWRRRILYRFSQSFTPEGYVPFHVEALDWGVELDASKAAEVNQRIFRQAVLPQTTVLYERSDERYIERTTAPSSPTPSQQ</sequence>
<dbReference type="EMBL" id="VJMJ01000066">
    <property type="protein sequence ID" value="KAF0739210.1"/>
    <property type="molecule type" value="Genomic_DNA"/>
</dbReference>
<proteinExistence type="predicted"/>
<feature type="region of interest" description="Disordered" evidence="2">
    <location>
        <begin position="63"/>
        <end position="82"/>
    </location>
</feature>
<feature type="coiled-coil region" evidence="1">
    <location>
        <begin position="35"/>
        <end position="62"/>
    </location>
</feature>
<gene>
    <name evidence="3" type="ORF">Ae201684_005132</name>
</gene>